<protein>
    <recommendedName>
        <fullName evidence="6">Clp1 N-terminal domain-containing protein</fullName>
    </recommendedName>
</protein>
<keyword evidence="2" id="KW-0507">mRNA processing</keyword>
<dbReference type="GO" id="GO:0005634">
    <property type="term" value="C:nucleus"/>
    <property type="evidence" value="ECO:0007669"/>
    <property type="project" value="UniProtKB-SubCell"/>
</dbReference>
<dbReference type="GO" id="GO:0005524">
    <property type="term" value="F:ATP binding"/>
    <property type="evidence" value="ECO:0007669"/>
    <property type="project" value="UniProtKB-KW"/>
</dbReference>
<name>A0ABD0UCC3_DENTH</name>
<evidence type="ECO:0000256" key="3">
    <source>
        <dbReference type="ARBA" id="ARBA00022741"/>
    </source>
</evidence>
<dbReference type="FunFam" id="2.60.120.1030:FF:000001">
    <property type="entry name" value="Protein CLP1 homolog 5"/>
    <property type="match status" value="1"/>
</dbReference>
<organism evidence="7 8">
    <name type="scientific">Dendrobium thyrsiflorum</name>
    <name type="common">Pinecone-like raceme dendrobium</name>
    <name type="synonym">Orchid</name>
    <dbReference type="NCBI Taxonomy" id="117978"/>
    <lineage>
        <taxon>Eukaryota</taxon>
        <taxon>Viridiplantae</taxon>
        <taxon>Streptophyta</taxon>
        <taxon>Embryophyta</taxon>
        <taxon>Tracheophyta</taxon>
        <taxon>Spermatophyta</taxon>
        <taxon>Magnoliopsida</taxon>
        <taxon>Liliopsida</taxon>
        <taxon>Asparagales</taxon>
        <taxon>Orchidaceae</taxon>
        <taxon>Epidendroideae</taxon>
        <taxon>Malaxideae</taxon>
        <taxon>Dendrobiinae</taxon>
        <taxon>Dendrobium</taxon>
    </lineage>
</organism>
<proteinExistence type="predicted"/>
<feature type="domain" description="Clp1 N-terminal" evidence="6">
    <location>
        <begin position="17"/>
        <end position="107"/>
    </location>
</feature>
<keyword evidence="8" id="KW-1185">Reference proteome</keyword>
<evidence type="ECO:0000313" key="8">
    <source>
        <dbReference type="Proteomes" id="UP001552299"/>
    </source>
</evidence>
<evidence type="ECO:0000256" key="1">
    <source>
        <dbReference type="ARBA" id="ARBA00004123"/>
    </source>
</evidence>
<dbReference type="InterPro" id="IPR045116">
    <property type="entry name" value="Clp1/Grc3"/>
</dbReference>
<dbReference type="EMBL" id="JANQDX010000017">
    <property type="protein sequence ID" value="KAL0908002.1"/>
    <property type="molecule type" value="Genomic_DNA"/>
</dbReference>
<dbReference type="InterPro" id="IPR032324">
    <property type="entry name" value="Clp1_N"/>
</dbReference>
<gene>
    <name evidence="7" type="ORF">M5K25_022463</name>
</gene>
<dbReference type="PANTHER" id="PTHR12755:SF6">
    <property type="entry name" value="POLYRIBONUCLEOTIDE 5'-HYDROXYL-KINASE CLP1"/>
    <property type="match status" value="1"/>
</dbReference>
<dbReference type="InterPro" id="IPR038239">
    <property type="entry name" value="Clp1_N_sf"/>
</dbReference>
<accession>A0ABD0UCC3</accession>
<keyword evidence="4" id="KW-0067">ATP-binding</keyword>
<evidence type="ECO:0000259" key="6">
    <source>
        <dbReference type="Pfam" id="PF16573"/>
    </source>
</evidence>
<keyword evidence="3" id="KW-0547">Nucleotide-binding</keyword>
<keyword evidence="5" id="KW-0539">Nucleus</keyword>
<dbReference type="Proteomes" id="UP001552299">
    <property type="component" value="Unassembled WGS sequence"/>
</dbReference>
<comment type="subcellular location">
    <subcellularLocation>
        <location evidence="1">Nucleus</location>
    </subcellularLocation>
</comment>
<sequence length="125" mass="13526">MSANDGATTASSRQFVLEKESELRVEVGPEAALRLRLTAGAAEVFGAELPPGKWITVPALQNIAIFTWKGATIELDGISEVEYVADETPMVSYVNAHAILDGRRTRARTGNGLDYSQVYAYCMTS</sequence>
<dbReference type="GO" id="GO:0006397">
    <property type="term" value="P:mRNA processing"/>
    <property type="evidence" value="ECO:0007669"/>
    <property type="project" value="UniProtKB-KW"/>
</dbReference>
<comment type="caution">
    <text evidence="7">The sequence shown here is derived from an EMBL/GenBank/DDBJ whole genome shotgun (WGS) entry which is preliminary data.</text>
</comment>
<dbReference type="Gene3D" id="2.60.120.1030">
    <property type="entry name" value="Clp1, DNA binding domain"/>
    <property type="match status" value="1"/>
</dbReference>
<evidence type="ECO:0000313" key="7">
    <source>
        <dbReference type="EMBL" id="KAL0908002.1"/>
    </source>
</evidence>
<evidence type="ECO:0000256" key="5">
    <source>
        <dbReference type="ARBA" id="ARBA00023242"/>
    </source>
</evidence>
<evidence type="ECO:0000256" key="4">
    <source>
        <dbReference type="ARBA" id="ARBA00022840"/>
    </source>
</evidence>
<dbReference type="PANTHER" id="PTHR12755">
    <property type="entry name" value="CLEAVAGE/POLYADENYLATION FACTOR IA SUBUNIT CLP1P"/>
    <property type="match status" value="1"/>
</dbReference>
<reference evidence="7 8" key="1">
    <citation type="journal article" date="2024" name="Plant Biotechnol. J.">
        <title>Dendrobium thyrsiflorum genome and its molecular insights into genes involved in important horticultural traits.</title>
        <authorList>
            <person name="Chen B."/>
            <person name="Wang J.Y."/>
            <person name="Zheng P.J."/>
            <person name="Li K.L."/>
            <person name="Liang Y.M."/>
            <person name="Chen X.F."/>
            <person name="Zhang C."/>
            <person name="Zhao X."/>
            <person name="He X."/>
            <person name="Zhang G.Q."/>
            <person name="Liu Z.J."/>
            <person name="Xu Q."/>
        </authorList>
    </citation>
    <scope>NUCLEOTIDE SEQUENCE [LARGE SCALE GENOMIC DNA]</scope>
    <source>
        <strain evidence="7">GZMU011</strain>
    </source>
</reference>
<dbReference type="AlphaFoldDB" id="A0ABD0UCC3"/>
<evidence type="ECO:0000256" key="2">
    <source>
        <dbReference type="ARBA" id="ARBA00022664"/>
    </source>
</evidence>
<dbReference type="Pfam" id="PF16573">
    <property type="entry name" value="CLP1_N"/>
    <property type="match status" value="1"/>
</dbReference>